<protein>
    <recommendedName>
        <fullName evidence="1">ABM domain-containing protein</fullName>
    </recommendedName>
</protein>
<feature type="domain" description="ABM" evidence="1">
    <location>
        <begin position="3"/>
        <end position="94"/>
    </location>
</feature>
<dbReference type="Gene3D" id="3.30.70.100">
    <property type="match status" value="1"/>
</dbReference>
<dbReference type="SUPFAM" id="SSF54909">
    <property type="entry name" value="Dimeric alpha+beta barrel"/>
    <property type="match status" value="1"/>
</dbReference>
<dbReference type="EMBL" id="UINC01173754">
    <property type="protein sequence ID" value="SVD79521.1"/>
    <property type="molecule type" value="Genomic_DNA"/>
</dbReference>
<name>A0A382Y9L2_9ZZZZ</name>
<accession>A0A382Y9L2</accession>
<dbReference type="PANTHER" id="PTHR33336">
    <property type="entry name" value="QUINOL MONOOXYGENASE YGIN-RELATED"/>
    <property type="match status" value="1"/>
</dbReference>
<dbReference type="InterPro" id="IPR007138">
    <property type="entry name" value="ABM_dom"/>
</dbReference>
<gene>
    <name evidence="2" type="ORF">METZ01_LOCUS432375</name>
</gene>
<sequence length="98" mass="11105">MAIVTNLQIQCQKGKGAEFVEMAKEALPETLTKDGCHRYDLCIDPEDEDKIELFGKWESKAQFDTYFQWRAETGFFEAIGPLLAGEPVVRALEIEASF</sequence>
<dbReference type="PANTHER" id="PTHR33336:SF15">
    <property type="entry name" value="ABM DOMAIN-CONTAINING PROTEIN"/>
    <property type="match status" value="1"/>
</dbReference>
<proteinExistence type="predicted"/>
<dbReference type="AlphaFoldDB" id="A0A382Y9L2"/>
<dbReference type="InterPro" id="IPR050744">
    <property type="entry name" value="AI-2_Isomerase_LsrG"/>
</dbReference>
<reference evidence="2" key="1">
    <citation type="submission" date="2018-05" db="EMBL/GenBank/DDBJ databases">
        <authorList>
            <person name="Lanie J.A."/>
            <person name="Ng W.-L."/>
            <person name="Kazmierczak K.M."/>
            <person name="Andrzejewski T.M."/>
            <person name="Davidsen T.M."/>
            <person name="Wayne K.J."/>
            <person name="Tettelin H."/>
            <person name="Glass J.I."/>
            <person name="Rusch D."/>
            <person name="Podicherti R."/>
            <person name="Tsui H.-C.T."/>
            <person name="Winkler M.E."/>
        </authorList>
    </citation>
    <scope>NUCLEOTIDE SEQUENCE</scope>
</reference>
<dbReference type="InterPro" id="IPR011008">
    <property type="entry name" value="Dimeric_a/b-barrel"/>
</dbReference>
<dbReference type="GO" id="GO:0003824">
    <property type="term" value="F:catalytic activity"/>
    <property type="evidence" value="ECO:0007669"/>
    <property type="project" value="TreeGrafter"/>
</dbReference>
<organism evidence="2">
    <name type="scientific">marine metagenome</name>
    <dbReference type="NCBI Taxonomy" id="408172"/>
    <lineage>
        <taxon>unclassified sequences</taxon>
        <taxon>metagenomes</taxon>
        <taxon>ecological metagenomes</taxon>
    </lineage>
</organism>
<dbReference type="Pfam" id="PF03992">
    <property type="entry name" value="ABM"/>
    <property type="match status" value="1"/>
</dbReference>
<evidence type="ECO:0000313" key="2">
    <source>
        <dbReference type="EMBL" id="SVD79521.1"/>
    </source>
</evidence>
<dbReference type="PROSITE" id="PS51725">
    <property type="entry name" value="ABM"/>
    <property type="match status" value="1"/>
</dbReference>
<evidence type="ECO:0000259" key="1">
    <source>
        <dbReference type="PROSITE" id="PS51725"/>
    </source>
</evidence>